<keyword evidence="11" id="KW-1185">Reference proteome</keyword>
<accession>A0A6I2M7J4</accession>
<dbReference type="AlphaFoldDB" id="A0A6I2M7J4"/>
<evidence type="ECO:0000256" key="6">
    <source>
        <dbReference type="ARBA" id="ARBA00022847"/>
    </source>
</evidence>
<feature type="transmembrane region" description="Helical" evidence="9">
    <location>
        <begin position="61"/>
        <end position="79"/>
    </location>
</feature>
<comment type="similarity">
    <text evidence="2">Belongs to the alanine or glycine:cation symporter (AGCS) (TC 2.A.25) family.</text>
</comment>
<dbReference type="PANTHER" id="PTHR30330">
    <property type="entry name" value="AGSS FAMILY TRANSPORTER, SODIUM-ALANINE"/>
    <property type="match status" value="1"/>
</dbReference>
<evidence type="ECO:0000256" key="8">
    <source>
        <dbReference type="ARBA" id="ARBA00023136"/>
    </source>
</evidence>
<evidence type="ECO:0008006" key="12">
    <source>
        <dbReference type="Google" id="ProtNLM"/>
    </source>
</evidence>
<comment type="subcellular location">
    <subcellularLocation>
        <location evidence="1">Cell membrane</location>
        <topology evidence="1">Multi-pass membrane protein</topology>
    </subcellularLocation>
</comment>
<keyword evidence="8 9" id="KW-0472">Membrane</keyword>
<gene>
    <name evidence="10" type="ORF">GJU41_05550</name>
</gene>
<keyword evidence="3" id="KW-0813">Transport</keyword>
<protein>
    <recommendedName>
        <fullName evidence="12">Amino acid carrier protein</fullName>
    </recommendedName>
</protein>
<evidence type="ECO:0000256" key="7">
    <source>
        <dbReference type="ARBA" id="ARBA00022989"/>
    </source>
</evidence>
<dbReference type="PANTHER" id="PTHR30330:SF3">
    <property type="entry name" value="TRANSCRIPTIONAL REGULATOR, LRP FAMILY"/>
    <property type="match status" value="1"/>
</dbReference>
<feature type="transmembrane region" description="Helical" evidence="9">
    <location>
        <begin position="150"/>
        <end position="176"/>
    </location>
</feature>
<keyword evidence="7 9" id="KW-1133">Transmembrane helix</keyword>
<organism evidence="10 11">
    <name type="scientific">Metabacillus idriensis</name>
    <dbReference type="NCBI Taxonomy" id="324768"/>
    <lineage>
        <taxon>Bacteria</taxon>
        <taxon>Bacillati</taxon>
        <taxon>Bacillota</taxon>
        <taxon>Bacilli</taxon>
        <taxon>Bacillales</taxon>
        <taxon>Bacillaceae</taxon>
        <taxon>Metabacillus</taxon>
    </lineage>
</organism>
<proteinExistence type="inferred from homology"/>
<sequence>MALGLSYDHLFVSIMVQSNAVSLSLGHSAGLPKLITGVALMVVTALVVFGGMKRISRVMSVFVPLMVGLYIAATFWVIISHTAELPAIFKEIFVHAFTPSAALGLFPGAAIAGTLRWGLSRGLYSSEAGLGTSAIAHSATAVKKPLTQAYWGMLAVIVDTLVICTLTGLAVLCSGVGKSTASRRHPLWLHMPLQH</sequence>
<evidence type="ECO:0000256" key="9">
    <source>
        <dbReference type="SAM" id="Phobius"/>
    </source>
</evidence>
<evidence type="ECO:0000256" key="2">
    <source>
        <dbReference type="ARBA" id="ARBA00009261"/>
    </source>
</evidence>
<dbReference type="GO" id="GO:0005283">
    <property type="term" value="F:amino acid:sodium symporter activity"/>
    <property type="evidence" value="ECO:0007669"/>
    <property type="project" value="InterPro"/>
</dbReference>
<evidence type="ECO:0000256" key="1">
    <source>
        <dbReference type="ARBA" id="ARBA00004651"/>
    </source>
</evidence>
<dbReference type="GO" id="GO:0005886">
    <property type="term" value="C:plasma membrane"/>
    <property type="evidence" value="ECO:0007669"/>
    <property type="project" value="UniProtKB-SubCell"/>
</dbReference>
<dbReference type="Gene3D" id="1.20.1740.10">
    <property type="entry name" value="Amino acid/polyamine transporter I"/>
    <property type="match status" value="1"/>
</dbReference>
<evidence type="ECO:0000256" key="5">
    <source>
        <dbReference type="ARBA" id="ARBA00022692"/>
    </source>
</evidence>
<keyword evidence="6" id="KW-0769">Symport</keyword>
<dbReference type="Pfam" id="PF01235">
    <property type="entry name" value="Na_Ala_symp"/>
    <property type="match status" value="1"/>
</dbReference>
<evidence type="ECO:0000256" key="4">
    <source>
        <dbReference type="ARBA" id="ARBA00022475"/>
    </source>
</evidence>
<feature type="transmembrane region" description="Helical" evidence="9">
    <location>
        <begin position="31"/>
        <end position="49"/>
    </location>
</feature>
<evidence type="ECO:0000313" key="10">
    <source>
        <dbReference type="EMBL" id="MRX53427.1"/>
    </source>
</evidence>
<dbReference type="Proteomes" id="UP000441585">
    <property type="component" value="Unassembled WGS sequence"/>
</dbReference>
<keyword evidence="5 9" id="KW-0812">Transmembrane</keyword>
<comment type="caution">
    <text evidence="10">The sequence shown here is derived from an EMBL/GenBank/DDBJ whole genome shotgun (WGS) entry which is preliminary data.</text>
</comment>
<name>A0A6I2M7J4_9BACI</name>
<dbReference type="PRINTS" id="PR00175">
    <property type="entry name" value="NAALASMPORT"/>
</dbReference>
<evidence type="ECO:0000313" key="11">
    <source>
        <dbReference type="Proteomes" id="UP000441585"/>
    </source>
</evidence>
<evidence type="ECO:0000256" key="3">
    <source>
        <dbReference type="ARBA" id="ARBA00022448"/>
    </source>
</evidence>
<reference evidence="10 11" key="1">
    <citation type="submission" date="2019-11" db="EMBL/GenBank/DDBJ databases">
        <title>Bacillus idriensis genome.</title>
        <authorList>
            <person name="Konopka E.N."/>
            <person name="Newman J.D."/>
        </authorList>
    </citation>
    <scope>NUCLEOTIDE SEQUENCE [LARGE SCALE GENOMIC DNA]</scope>
    <source>
        <strain evidence="10 11">DSM 19097</strain>
    </source>
</reference>
<dbReference type="InterPro" id="IPR001463">
    <property type="entry name" value="Na/Ala_symport"/>
</dbReference>
<keyword evidence="4" id="KW-1003">Cell membrane</keyword>
<dbReference type="EMBL" id="WKKF01000001">
    <property type="protein sequence ID" value="MRX53427.1"/>
    <property type="molecule type" value="Genomic_DNA"/>
</dbReference>